<protein>
    <recommendedName>
        <fullName evidence="3">ParB/Sulfiredoxin domain-containing protein</fullName>
    </recommendedName>
</protein>
<organism evidence="1 2">
    <name type="scientific">Parachitinimonas caeni</name>
    <dbReference type="NCBI Taxonomy" id="3031301"/>
    <lineage>
        <taxon>Bacteria</taxon>
        <taxon>Pseudomonadati</taxon>
        <taxon>Pseudomonadota</taxon>
        <taxon>Betaproteobacteria</taxon>
        <taxon>Neisseriales</taxon>
        <taxon>Chitinibacteraceae</taxon>
        <taxon>Parachitinimonas</taxon>
    </lineage>
</organism>
<evidence type="ECO:0008006" key="3">
    <source>
        <dbReference type="Google" id="ProtNLM"/>
    </source>
</evidence>
<evidence type="ECO:0000313" key="1">
    <source>
        <dbReference type="EMBL" id="MDK2126482.1"/>
    </source>
</evidence>
<sequence>MPAFARIPLTRTFVEIARNMRWGRYADKPAVKPVSPIELCVDDVDYFSENPRLRGNSQTATIRLSMQSRAAQGLPPMMSPPLVAINPKTGRYTLIAGGNTRLAVQQELWRASGNPIYRHATFWVSEWQGETQVLLDHLVENSAREDLSYFEEALAIDKARRQIQRQLDLQEISLRRLEDELSARGVQRSRTTLGRDLFAVKVLGQLGDVAYAIPQSVVRDIQPMYGMLERLCEKSASRAMALLQQAMVALESDYAQRLTVDFATFESAFTEVVQSEFGLSLSQMRRVVDLMQCGYAQPQAIATAQAESASLVAGEAEIVSAVTPMLSELDMTAVAEGLSSQPEAEVTTLDGSSNGRPGLIDDCRKLAEQANLQGCVLAHDASPLGYFMEPAEGEGAPRPEWLLLAYACGQLSDEKIIEAPPTSRWSGIQRSGGRMHQMRQAFADSYSDIFARILNPRDRTGEMMLKIVRKLRSSSA</sequence>
<keyword evidence="2" id="KW-1185">Reference proteome</keyword>
<dbReference type="RefSeq" id="WP_284102801.1">
    <property type="nucleotide sequence ID" value="NZ_JARRAF010000039.1"/>
</dbReference>
<proteinExistence type="predicted"/>
<name>A0ABT7E2E5_9NEIS</name>
<evidence type="ECO:0000313" key="2">
    <source>
        <dbReference type="Proteomes" id="UP001172778"/>
    </source>
</evidence>
<comment type="caution">
    <text evidence="1">The sequence shown here is derived from an EMBL/GenBank/DDBJ whole genome shotgun (WGS) entry which is preliminary data.</text>
</comment>
<dbReference type="EMBL" id="JARRAF010000039">
    <property type="protein sequence ID" value="MDK2126482.1"/>
    <property type="molecule type" value="Genomic_DNA"/>
</dbReference>
<dbReference type="Proteomes" id="UP001172778">
    <property type="component" value="Unassembled WGS sequence"/>
</dbReference>
<gene>
    <name evidence="1" type="ORF">PZA18_20790</name>
</gene>
<reference evidence="1" key="1">
    <citation type="submission" date="2023-03" db="EMBL/GenBank/DDBJ databases">
        <title>Chitinimonas shenzhenensis gen. nov., sp. nov., a novel member of family Burkholderiaceae isolated from activated sludge collected in Shen Zhen, China.</title>
        <authorList>
            <person name="Wang X."/>
        </authorList>
    </citation>
    <scope>NUCLEOTIDE SEQUENCE</scope>
    <source>
        <strain evidence="1">DQS-5</strain>
    </source>
</reference>
<accession>A0ABT7E2E5</accession>